<dbReference type="EMBL" id="JAVLUS010000012">
    <property type="protein sequence ID" value="MDS1115097.1"/>
    <property type="molecule type" value="Genomic_DNA"/>
</dbReference>
<name>A0ABU2GUG8_9ACTN</name>
<feature type="non-terminal residue" evidence="2">
    <location>
        <position position="91"/>
    </location>
</feature>
<evidence type="ECO:0000256" key="1">
    <source>
        <dbReference type="SAM" id="MobiDB-lite"/>
    </source>
</evidence>
<accession>A0ABU2GUG8</accession>
<keyword evidence="2" id="KW-0255">Endonuclease</keyword>
<dbReference type="GO" id="GO:0004519">
    <property type="term" value="F:endonuclease activity"/>
    <property type="evidence" value="ECO:0007669"/>
    <property type="project" value="UniProtKB-KW"/>
</dbReference>
<feature type="region of interest" description="Disordered" evidence="1">
    <location>
        <begin position="1"/>
        <end position="27"/>
    </location>
</feature>
<feature type="compositionally biased region" description="Basic and acidic residues" evidence="1">
    <location>
        <begin position="10"/>
        <end position="27"/>
    </location>
</feature>
<gene>
    <name evidence="2" type="ORF">RD149_15135</name>
</gene>
<reference evidence="2 3" key="1">
    <citation type="submission" date="2023-08" db="EMBL/GenBank/DDBJ databases">
        <title>Bioegradation of LLDPE and BLDPE plastic by marine bacteria from coast plastic debris.</title>
        <authorList>
            <person name="Rong Z."/>
        </authorList>
    </citation>
    <scope>NUCLEOTIDE SEQUENCE [LARGE SCALE GENOMIC DNA]</scope>
    <source>
        <strain evidence="2 3">Z-2</strain>
    </source>
</reference>
<keyword evidence="3" id="KW-1185">Reference proteome</keyword>
<keyword evidence="2" id="KW-0540">Nuclease</keyword>
<evidence type="ECO:0000313" key="2">
    <source>
        <dbReference type="EMBL" id="MDS1115097.1"/>
    </source>
</evidence>
<sequence>MSNPWIDLPDEFRAGVDPAHPESSDTATHMERFRSIRHGEAYLAWSRYQSIVTVYDQLVVNTSGGFFIDRYGEMVTRVCREDAITRYRADQ</sequence>
<proteinExistence type="predicted"/>
<comment type="caution">
    <text evidence="2">The sequence shown here is derived from an EMBL/GenBank/DDBJ whole genome shotgun (WGS) entry which is preliminary data.</text>
</comment>
<organism evidence="2 3">
    <name type="scientific">Gordonia westfalica</name>
    <dbReference type="NCBI Taxonomy" id="158898"/>
    <lineage>
        <taxon>Bacteria</taxon>
        <taxon>Bacillati</taxon>
        <taxon>Actinomycetota</taxon>
        <taxon>Actinomycetes</taxon>
        <taxon>Mycobacteriales</taxon>
        <taxon>Gordoniaceae</taxon>
        <taxon>Gordonia</taxon>
    </lineage>
</organism>
<keyword evidence="2" id="KW-0378">Hydrolase</keyword>
<dbReference type="Proteomes" id="UP001265083">
    <property type="component" value="Unassembled WGS sequence"/>
</dbReference>
<evidence type="ECO:0000313" key="3">
    <source>
        <dbReference type="Proteomes" id="UP001265083"/>
    </source>
</evidence>
<protein>
    <submittedName>
        <fullName evidence="2">HNH endonuclease</fullName>
    </submittedName>
</protein>